<dbReference type="PROSITE" id="PS50093">
    <property type="entry name" value="PKD"/>
    <property type="match status" value="2"/>
</dbReference>
<organism evidence="4">
    <name type="scientific">gut metagenome</name>
    <dbReference type="NCBI Taxonomy" id="749906"/>
    <lineage>
        <taxon>unclassified sequences</taxon>
        <taxon>metagenomes</taxon>
        <taxon>organismal metagenomes</taxon>
    </lineage>
</organism>
<dbReference type="CDD" id="cd00146">
    <property type="entry name" value="PKD"/>
    <property type="match status" value="1"/>
</dbReference>
<dbReference type="InterPro" id="IPR013320">
    <property type="entry name" value="ConA-like_dom_sf"/>
</dbReference>
<sequence length="1639" mass="179756">MKHFITSALLIAGIVPVTVYAQAVDLSKYSDYSSAVNPDYSLLEPGLNDSKVAVKNVTSSQLPDHVDNSRLKFFPPVFNQDGGSCGSASRICYMFTHELNAYRNLDAKSLANRYPSHFVWLLTFGNSGKDEFVQHVGVPSAEVYGGTTYSALFGNQDAGHKDFGWMQGYDKWYSSMFNRMLRPAHFPLNVSSKEGREAVKRWLYNHNGDNSFYGGGIAGIGVASGGDWQPIPKTPTNDEIGATGKMFVKRWGTQVDHALTIVGYDDRIEFDLNGNGIKGEASADEKGAWIIVNSWSDGWCNNGFVYCPYAYAGASFRQEGSNYYFSNNWWAPEIYKVRKDYRPLRTIKIKMDYSHRSEICLSAGVSSDLNATTPDKVVAFEHFKYAGDGNGGNTNPAPAVPMLGKWADGKLHDEPMEFGYDLTDISSTLDKNMPLKYFFIVETRSWAGGSGHIYNASIIDYEHDLKGIETPFPISGDNVKIESKGNKTIISTIVYGNGFHAPQNLALNENVLNWQAPLYSGKTIEGYNIYCNGMHIDKVAGNVTSYQLPGEVKNSTYSVTACYANQVESAKVSVNTPVVNAPTNQVVNLRHSGFSIPNIFTSKLEEATIEYWINPNSINNWNQSAGPGWGTFMLHANGNGSFTAGWNTGAHRAQTAGGKLRVGAWSHVAITVKKNTMKIFINGVQSATVTSDQYSGIGGFGNLVWNPNGNNNNTDAHIDEIRIWNYAKEQKEIDSRRNVQYSGNMMPKGLLAYYKGDTISVNGKNMLREYINGNHAEILNDNFMQKFNTALKLNNPTGDLTASIVQPEGAIYAGIPANFSANYNDAINQLIWNAEGAGVKDLKASNPSFTFKQAGEQLVYLSGYNAEGEAVHDTCTVKVEATPEADATFTISKQVVSAGEHVTFLAKNPMIGYAYAWSMPGAEVDTATSTNAAATYNQQGDYEVTLTVTSPDGKQVSSKQTVKVAEVAPVADFDVTPAVILKGETAFLKDKSRYTPNAWSWTLHSTGKTYVVKGQNSSFTTMSPGIYDVSLTVANNTGNNTVKRERVLTVCNADSKNGLNFTNGNAQLKLTKVPFSNGTRLLTIDWWMKPANVATFSCGIGQEGTWMFKADQDGHFALYNGSSKQAMVRNYIIADEWHHYAVVFSNGSVTYYRDGVQISKVSTNNSKIPALDEFTFSSKNAPFFGQIDEFRVWNAALSLDKIKQYANAPIADVATAVADDKLAVYYNFNQSGGNVKDWTGNNNEGIRLNFGPDGDAWGLSKGVFCLNFEGNESSEVVTDQYLKNCKAPFKYNAGKPVNPTNSNRFLSITDWTLENSNVNDGVTTSVHVDKQKNDCFTWTSGWDNFNFLKDHKAYQTVTLPAGNYTFKASYGTYEGACGDSYLVAAVGKTLPDTENIHQSLGAKKMLDKGQTKTNEVQFVLDKETEVSIGLVITLNGRQCCTIKEFELTRDEVEFIEADGANGYDLNVDANGYATLALPYATLVPDGVTAYVAKEVTGDKVMLEPIADGIVPARTGVVISATAGTYHFEPSTEAGRATSILVGTYESTAMDNDKRYYQFEATSTPGFYLFEGSELEGKRAYLTRDMSESKKFFGLNIVPTGIDEVAGENKDNTIYDLSGRIVKEPAKGIYITNGKKVVVK</sequence>
<dbReference type="InterPro" id="IPR025660">
    <property type="entry name" value="Pept_his_AS"/>
</dbReference>
<dbReference type="Gene3D" id="2.60.120.200">
    <property type="match status" value="2"/>
</dbReference>
<evidence type="ECO:0000256" key="1">
    <source>
        <dbReference type="ARBA" id="ARBA00022729"/>
    </source>
</evidence>
<dbReference type="InterPro" id="IPR036116">
    <property type="entry name" value="FN3_sf"/>
</dbReference>
<dbReference type="InterPro" id="IPR006558">
    <property type="entry name" value="LamG-like"/>
</dbReference>
<dbReference type="CDD" id="cd00063">
    <property type="entry name" value="FN3"/>
    <property type="match status" value="1"/>
</dbReference>
<evidence type="ECO:0000256" key="2">
    <source>
        <dbReference type="ARBA" id="ARBA00023157"/>
    </source>
</evidence>
<comment type="caution">
    <text evidence="4">The sequence shown here is derived from an EMBL/GenBank/DDBJ whole genome shotgun (WGS) entry which is preliminary data.</text>
</comment>
<name>J9GB11_9ZZZZ</name>
<dbReference type="SUPFAM" id="SSF49299">
    <property type="entry name" value="PKD domain"/>
    <property type="match status" value="2"/>
</dbReference>
<dbReference type="PANTHER" id="PTHR42535">
    <property type="entry name" value="OOKINETE PROTEIN, PUTATIVE-RELATED"/>
    <property type="match status" value="1"/>
</dbReference>
<dbReference type="InterPro" id="IPR032181">
    <property type="entry name" value="DUF5013"/>
</dbReference>
<dbReference type="Gene3D" id="2.60.40.10">
    <property type="entry name" value="Immunoglobulins"/>
    <property type="match status" value="3"/>
</dbReference>
<dbReference type="SUPFAM" id="SSF54001">
    <property type="entry name" value="Cysteine proteinases"/>
    <property type="match status" value="1"/>
</dbReference>
<feature type="domain" description="PKD" evidence="3">
    <location>
        <begin position="969"/>
        <end position="1041"/>
    </location>
</feature>
<dbReference type="InterPro" id="IPR035986">
    <property type="entry name" value="PKD_dom_sf"/>
</dbReference>
<dbReference type="SUPFAM" id="SSF49899">
    <property type="entry name" value="Concanavalin A-like lectins/glucanases"/>
    <property type="match status" value="2"/>
</dbReference>
<evidence type="ECO:0000259" key="3">
    <source>
        <dbReference type="PROSITE" id="PS50093"/>
    </source>
</evidence>
<accession>J9GB11</accession>
<dbReference type="InterPro" id="IPR038765">
    <property type="entry name" value="Papain-like_cys_pep_sf"/>
</dbReference>
<dbReference type="InterPro" id="IPR000601">
    <property type="entry name" value="PKD_dom"/>
</dbReference>
<dbReference type="SUPFAM" id="SSF49265">
    <property type="entry name" value="Fibronectin type III"/>
    <property type="match status" value="1"/>
</dbReference>
<protein>
    <submittedName>
        <fullName evidence="4">F5/8 type C domain protein</fullName>
    </submittedName>
</protein>
<feature type="domain" description="PKD" evidence="3">
    <location>
        <begin position="885"/>
        <end position="964"/>
    </location>
</feature>
<dbReference type="EMBL" id="AMCI01005202">
    <property type="protein sequence ID" value="EJW96589.1"/>
    <property type="molecule type" value="Genomic_DNA"/>
</dbReference>
<dbReference type="InterPro" id="IPR022409">
    <property type="entry name" value="PKD/Chitinase_dom"/>
</dbReference>
<dbReference type="Pfam" id="PF00801">
    <property type="entry name" value="PKD"/>
    <property type="match status" value="1"/>
</dbReference>
<dbReference type="PANTHER" id="PTHR42535:SF2">
    <property type="entry name" value="CHROMOSOME UNDETERMINED SCAFFOLD_146, WHOLE GENOME SHOTGUN SEQUENCE"/>
    <property type="match status" value="1"/>
</dbReference>
<reference evidence="4" key="1">
    <citation type="journal article" date="2012" name="PLoS ONE">
        <title>Gene sets for utilization of primary and secondary nutrition supplies in the distal gut of endangered iberian lynx.</title>
        <authorList>
            <person name="Alcaide M."/>
            <person name="Messina E."/>
            <person name="Richter M."/>
            <person name="Bargiela R."/>
            <person name="Peplies J."/>
            <person name="Huws S.A."/>
            <person name="Newbold C.J."/>
            <person name="Golyshin P.N."/>
            <person name="Simon M.A."/>
            <person name="Lopez G."/>
            <person name="Yakimov M.M."/>
            <person name="Ferrer M."/>
        </authorList>
    </citation>
    <scope>NUCLEOTIDE SEQUENCE</scope>
</reference>
<dbReference type="InterPro" id="IPR013783">
    <property type="entry name" value="Ig-like_fold"/>
</dbReference>
<proteinExistence type="predicted"/>
<dbReference type="Gene3D" id="3.90.70.10">
    <property type="entry name" value="Cysteine proteinases"/>
    <property type="match status" value="1"/>
</dbReference>
<keyword evidence="1" id="KW-0732">Signal</keyword>
<dbReference type="SMART" id="SM00089">
    <property type="entry name" value="PKD"/>
    <property type="match status" value="3"/>
</dbReference>
<dbReference type="Pfam" id="PF16405">
    <property type="entry name" value="DUF5013"/>
    <property type="match status" value="1"/>
</dbReference>
<dbReference type="InterPro" id="IPR003961">
    <property type="entry name" value="FN3_dom"/>
</dbReference>
<evidence type="ECO:0000313" key="4">
    <source>
        <dbReference type="EMBL" id="EJW96589.1"/>
    </source>
</evidence>
<keyword evidence="2" id="KW-1015">Disulfide bond</keyword>
<dbReference type="SMART" id="SM00560">
    <property type="entry name" value="LamGL"/>
    <property type="match status" value="1"/>
</dbReference>
<gene>
    <name evidence="4" type="ORF">EVA_15305</name>
</gene>
<dbReference type="Pfam" id="PF13385">
    <property type="entry name" value="Laminin_G_3"/>
    <property type="match status" value="2"/>
</dbReference>
<dbReference type="PROSITE" id="PS00639">
    <property type="entry name" value="THIOL_PROTEASE_HIS"/>
    <property type="match status" value="1"/>
</dbReference>